<accession>A0A432LYV3</accession>
<dbReference type="GO" id="GO:0016020">
    <property type="term" value="C:membrane"/>
    <property type="evidence" value="ECO:0007669"/>
    <property type="project" value="UniProtKB-SubCell"/>
</dbReference>
<evidence type="ECO:0000313" key="7">
    <source>
        <dbReference type="Proteomes" id="UP000267077"/>
    </source>
</evidence>
<evidence type="ECO:0000256" key="4">
    <source>
        <dbReference type="ARBA" id="ARBA00023136"/>
    </source>
</evidence>
<comment type="subcellular location">
    <subcellularLocation>
        <location evidence="1">Membrane</location>
        <topology evidence="1">Multi-pass membrane protein</topology>
    </subcellularLocation>
</comment>
<feature type="transmembrane region" description="Helical" evidence="5">
    <location>
        <begin position="98"/>
        <end position="116"/>
    </location>
</feature>
<feature type="transmembrane region" description="Helical" evidence="5">
    <location>
        <begin position="74"/>
        <end position="91"/>
    </location>
</feature>
<dbReference type="Proteomes" id="UP000267077">
    <property type="component" value="Unassembled WGS sequence"/>
</dbReference>
<dbReference type="OrthoDB" id="3576439at2"/>
<dbReference type="EMBL" id="RYZR01000001">
    <property type="protein sequence ID" value="RUL67102.1"/>
    <property type="molecule type" value="Genomic_DNA"/>
</dbReference>
<sequence length="121" mass="13371">MVSQTGKARRIITWTLRILLGVAFLGIGIEKITGTMGTIPFFDAIGWGQWFRYVSGVFDMAGALLILWPRWTSVGALIITCTVGLGTYLCYTKDLFNPAFPLIMTLLAATLAWLAWKPKPS</sequence>
<protein>
    <submittedName>
        <fullName evidence="6">DoxX family protein</fullName>
    </submittedName>
</protein>
<organism evidence="6 7">
    <name type="scientific">Dyella dinghuensis</name>
    <dbReference type="NCBI Taxonomy" id="1920169"/>
    <lineage>
        <taxon>Bacteria</taxon>
        <taxon>Pseudomonadati</taxon>
        <taxon>Pseudomonadota</taxon>
        <taxon>Gammaproteobacteria</taxon>
        <taxon>Lysobacterales</taxon>
        <taxon>Rhodanobacteraceae</taxon>
        <taxon>Dyella</taxon>
    </lineage>
</organism>
<keyword evidence="4 5" id="KW-0472">Membrane</keyword>
<comment type="caution">
    <text evidence="6">The sequence shown here is derived from an EMBL/GenBank/DDBJ whole genome shotgun (WGS) entry which is preliminary data.</text>
</comment>
<dbReference type="InterPro" id="IPR032808">
    <property type="entry name" value="DoxX"/>
</dbReference>
<proteinExistence type="predicted"/>
<evidence type="ECO:0000256" key="2">
    <source>
        <dbReference type="ARBA" id="ARBA00022692"/>
    </source>
</evidence>
<evidence type="ECO:0000256" key="3">
    <source>
        <dbReference type="ARBA" id="ARBA00022989"/>
    </source>
</evidence>
<reference evidence="6 7" key="1">
    <citation type="submission" date="2018-12" db="EMBL/GenBank/DDBJ databases">
        <title>Dyella dinghuensis sp. nov. DHOA06 and Dyella choica sp. nov. 4M-K27, isolated from forest soil.</title>
        <authorList>
            <person name="Qiu L.-H."/>
            <person name="Gao Z.-H."/>
        </authorList>
    </citation>
    <scope>NUCLEOTIDE SEQUENCE [LARGE SCALE GENOMIC DNA]</scope>
    <source>
        <strain evidence="6 7">DHOA06</strain>
    </source>
</reference>
<evidence type="ECO:0000313" key="6">
    <source>
        <dbReference type="EMBL" id="RUL67102.1"/>
    </source>
</evidence>
<keyword evidence="7" id="KW-1185">Reference proteome</keyword>
<evidence type="ECO:0000256" key="1">
    <source>
        <dbReference type="ARBA" id="ARBA00004141"/>
    </source>
</evidence>
<name>A0A432LYV3_9GAMM</name>
<keyword evidence="3 5" id="KW-1133">Transmembrane helix</keyword>
<dbReference type="AlphaFoldDB" id="A0A432LYV3"/>
<dbReference type="Pfam" id="PF07681">
    <property type="entry name" value="DoxX"/>
    <property type="match status" value="1"/>
</dbReference>
<keyword evidence="2 5" id="KW-0812">Transmembrane</keyword>
<gene>
    <name evidence="6" type="ORF">EKH79_00405</name>
</gene>
<dbReference type="RefSeq" id="WP_126671813.1">
    <property type="nucleotide sequence ID" value="NZ_RYZR01000001.1"/>
</dbReference>
<evidence type="ECO:0000256" key="5">
    <source>
        <dbReference type="SAM" id="Phobius"/>
    </source>
</evidence>